<dbReference type="EMBL" id="CAJPIZ010002142">
    <property type="protein sequence ID" value="CAG2104601.1"/>
    <property type="molecule type" value="Genomic_DNA"/>
</dbReference>
<dbReference type="InterPro" id="IPR036249">
    <property type="entry name" value="Thioredoxin-like_sf"/>
</dbReference>
<evidence type="ECO:0000256" key="1">
    <source>
        <dbReference type="ARBA" id="ARBA00004319"/>
    </source>
</evidence>
<dbReference type="AlphaFoldDB" id="A0A7R9PY17"/>
<evidence type="ECO:0000256" key="3">
    <source>
        <dbReference type="ARBA" id="ARBA00022729"/>
    </source>
</evidence>
<keyword evidence="3" id="KW-0732">Signal</keyword>
<dbReference type="GO" id="GO:0005788">
    <property type="term" value="C:endoplasmic reticulum lumen"/>
    <property type="evidence" value="ECO:0007669"/>
    <property type="project" value="UniProtKB-SubCell"/>
</dbReference>
<dbReference type="InterPro" id="IPR014912">
    <property type="entry name" value="Sep15_SelM_dom"/>
</dbReference>
<evidence type="ECO:0000313" key="8">
    <source>
        <dbReference type="EMBL" id="CAD7624171.1"/>
    </source>
</evidence>
<evidence type="ECO:0000256" key="5">
    <source>
        <dbReference type="ARBA" id="ARBA00022933"/>
    </source>
</evidence>
<protein>
    <recommendedName>
        <fullName evidence="6">Selenoprotein F</fullName>
    </recommendedName>
</protein>
<comment type="similarity">
    <text evidence="2">Belongs to the selenoprotein M/F family.</text>
</comment>
<keyword evidence="9" id="KW-1185">Reference proteome</keyword>
<sequence>MVAQTRIVSAIELSVDECLAIGYRKSDLSCLSCEELTKFDLFSLKDSCLKCCSKDATEEGVKVMIRQFVLSLILIDFNPIVFCLSLEVRFGPTRAFIRGDKSKKFPNLSVKYMRGADPVIKLLDAAGEEVDELNIQKWDTDTIDEFLEQHLAD</sequence>
<evidence type="ECO:0000256" key="6">
    <source>
        <dbReference type="ARBA" id="ARBA00040775"/>
    </source>
</evidence>
<dbReference type="InterPro" id="IPR038219">
    <property type="entry name" value="Sep15/SelM_sf"/>
</dbReference>
<comment type="subcellular location">
    <subcellularLocation>
        <location evidence="1">Endoplasmic reticulum lumen</location>
    </subcellularLocation>
</comment>
<organism evidence="8">
    <name type="scientific">Medioppia subpectinata</name>
    <dbReference type="NCBI Taxonomy" id="1979941"/>
    <lineage>
        <taxon>Eukaryota</taxon>
        <taxon>Metazoa</taxon>
        <taxon>Ecdysozoa</taxon>
        <taxon>Arthropoda</taxon>
        <taxon>Chelicerata</taxon>
        <taxon>Arachnida</taxon>
        <taxon>Acari</taxon>
        <taxon>Acariformes</taxon>
        <taxon>Sarcoptiformes</taxon>
        <taxon>Oribatida</taxon>
        <taxon>Brachypylina</taxon>
        <taxon>Oppioidea</taxon>
        <taxon>Oppiidae</taxon>
        <taxon>Medioppia</taxon>
    </lineage>
</organism>
<keyword evidence="4" id="KW-0256">Endoplasmic reticulum</keyword>
<dbReference type="Proteomes" id="UP000759131">
    <property type="component" value="Unassembled WGS sequence"/>
</dbReference>
<dbReference type="Pfam" id="PF08806">
    <property type="entry name" value="Sep15_SelM"/>
    <property type="match status" value="1"/>
</dbReference>
<dbReference type="OrthoDB" id="1910009at2759"/>
<reference evidence="8" key="1">
    <citation type="submission" date="2020-11" db="EMBL/GenBank/DDBJ databases">
        <authorList>
            <person name="Tran Van P."/>
        </authorList>
    </citation>
    <scope>NUCLEOTIDE SEQUENCE</scope>
</reference>
<name>A0A7R9PY17_9ACAR</name>
<evidence type="ECO:0000259" key="7">
    <source>
        <dbReference type="Pfam" id="PF08806"/>
    </source>
</evidence>
<dbReference type="GO" id="GO:0016491">
    <property type="term" value="F:oxidoreductase activity"/>
    <property type="evidence" value="ECO:0007669"/>
    <property type="project" value="TreeGrafter"/>
</dbReference>
<gene>
    <name evidence="8" type="ORF">OSB1V03_LOCUS4617</name>
</gene>
<accession>A0A7R9PY17</accession>
<dbReference type="PANTHER" id="PTHR13077">
    <property type="entry name" value="SELENOPROTEIN F"/>
    <property type="match status" value="1"/>
</dbReference>
<dbReference type="PANTHER" id="PTHR13077:SF6">
    <property type="entry name" value="SELENOPROTEIN F"/>
    <property type="match status" value="1"/>
</dbReference>
<keyword evidence="5" id="KW-0712">Selenocysteine</keyword>
<evidence type="ECO:0000256" key="4">
    <source>
        <dbReference type="ARBA" id="ARBA00022824"/>
    </source>
</evidence>
<dbReference type="InterPro" id="IPR039992">
    <property type="entry name" value="Sep15_SelM"/>
</dbReference>
<feature type="domain" description="Selenoprotein F/M" evidence="7">
    <location>
        <begin position="94"/>
        <end position="151"/>
    </location>
</feature>
<evidence type="ECO:0000313" key="9">
    <source>
        <dbReference type="Proteomes" id="UP000759131"/>
    </source>
</evidence>
<evidence type="ECO:0000256" key="2">
    <source>
        <dbReference type="ARBA" id="ARBA00005742"/>
    </source>
</evidence>
<dbReference type="SUPFAM" id="SSF52833">
    <property type="entry name" value="Thioredoxin-like"/>
    <property type="match status" value="1"/>
</dbReference>
<dbReference type="EMBL" id="OC856717">
    <property type="protein sequence ID" value="CAD7624171.1"/>
    <property type="molecule type" value="Genomic_DNA"/>
</dbReference>
<dbReference type="Gene3D" id="3.40.30.50">
    <property type="entry name" value="Sep15/SelM thioredoxin-like domain, active-site redox motif"/>
    <property type="match status" value="1"/>
</dbReference>
<proteinExistence type="inferred from homology"/>